<dbReference type="SUPFAM" id="SSF48726">
    <property type="entry name" value="Immunoglobulin"/>
    <property type="match status" value="2"/>
</dbReference>
<keyword evidence="5" id="KW-1133">Transmembrane helix</keyword>
<keyword evidence="7" id="KW-1015">Disulfide bond</keyword>
<evidence type="ECO:0000256" key="8">
    <source>
        <dbReference type="ARBA" id="ARBA00023180"/>
    </source>
</evidence>
<dbReference type="Proteomes" id="UP001187415">
    <property type="component" value="Unassembled WGS sequence"/>
</dbReference>
<evidence type="ECO:0000256" key="2">
    <source>
        <dbReference type="ARBA" id="ARBA00022692"/>
    </source>
</evidence>
<accession>A0AA88N1Y1</accession>
<dbReference type="InterPro" id="IPR003599">
    <property type="entry name" value="Ig_sub"/>
</dbReference>
<evidence type="ECO:0000259" key="13">
    <source>
        <dbReference type="PROSITE" id="PS50853"/>
    </source>
</evidence>
<feature type="domain" description="Ig-like" evidence="12">
    <location>
        <begin position="25"/>
        <end position="106"/>
    </location>
</feature>
<dbReference type="PROSITE" id="PS50853">
    <property type="entry name" value="FN3"/>
    <property type="match status" value="2"/>
</dbReference>
<dbReference type="EMBL" id="JAUPFM010000006">
    <property type="protein sequence ID" value="KAK2849250.1"/>
    <property type="molecule type" value="Genomic_DNA"/>
</dbReference>
<evidence type="ECO:0000256" key="11">
    <source>
        <dbReference type="SAM" id="SignalP"/>
    </source>
</evidence>
<comment type="subcellular location">
    <subcellularLocation>
        <location evidence="1">Membrane</location>
        <topology evidence="1">Single-pass type I membrane protein</topology>
    </subcellularLocation>
</comment>
<comment type="similarity">
    <text evidence="10">Belongs to the immunoglobulin superfamily. TIM family.</text>
</comment>
<evidence type="ECO:0000256" key="5">
    <source>
        <dbReference type="ARBA" id="ARBA00022989"/>
    </source>
</evidence>
<comment type="caution">
    <text evidence="14">The sequence shown here is derived from an EMBL/GenBank/DDBJ whole genome shotgun (WGS) entry which is preliminary data.</text>
</comment>
<feature type="domain" description="Ig-like" evidence="12">
    <location>
        <begin position="237"/>
        <end position="354"/>
    </location>
</feature>
<reference evidence="14" key="1">
    <citation type="submission" date="2023-07" db="EMBL/GenBank/DDBJ databases">
        <title>Chromosome-level Genome Assembly of Striped Snakehead (Channa striata).</title>
        <authorList>
            <person name="Liu H."/>
        </authorList>
    </citation>
    <scope>NUCLEOTIDE SEQUENCE</scope>
    <source>
        <strain evidence="14">Gz</strain>
        <tissue evidence="14">Muscle</tissue>
    </source>
</reference>
<dbReference type="PROSITE" id="PS50835">
    <property type="entry name" value="IG_LIKE"/>
    <property type="match status" value="2"/>
</dbReference>
<feature type="domain" description="Fibronectin type-III" evidence="13">
    <location>
        <begin position="461"/>
        <end position="562"/>
    </location>
</feature>
<evidence type="ECO:0000259" key="12">
    <source>
        <dbReference type="PROSITE" id="PS50835"/>
    </source>
</evidence>
<dbReference type="InterPro" id="IPR036179">
    <property type="entry name" value="Ig-like_dom_sf"/>
</dbReference>
<keyword evidence="6" id="KW-0472">Membrane</keyword>
<feature type="chain" id="PRO_5041658553" evidence="11">
    <location>
        <begin position="16"/>
        <end position="583"/>
    </location>
</feature>
<keyword evidence="4" id="KW-0677">Repeat</keyword>
<dbReference type="PANTHER" id="PTHR46608:SF3">
    <property type="entry name" value="T-CELL IMMUNOGLOBULIN AND MUCIN DOMAIN-CONTAINING PROTEIN 4"/>
    <property type="match status" value="1"/>
</dbReference>
<dbReference type="InterPro" id="IPR007110">
    <property type="entry name" value="Ig-like_dom"/>
</dbReference>
<organism evidence="14 15">
    <name type="scientific">Channa striata</name>
    <name type="common">Snakehead murrel</name>
    <name type="synonym">Ophicephalus striatus</name>
    <dbReference type="NCBI Taxonomy" id="64152"/>
    <lineage>
        <taxon>Eukaryota</taxon>
        <taxon>Metazoa</taxon>
        <taxon>Chordata</taxon>
        <taxon>Craniata</taxon>
        <taxon>Vertebrata</taxon>
        <taxon>Euteleostomi</taxon>
        <taxon>Actinopterygii</taxon>
        <taxon>Neopterygii</taxon>
        <taxon>Teleostei</taxon>
        <taxon>Neoteleostei</taxon>
        <taxon>Acanthomorphata</taxon>
        <taxon>Anabantaria</taxon>
        <taxon>Anabantiformes</taxon>
        <taxon>Channoidei</taxon>
        <taxon>Channidae</taxon>
        <taxon>Channa</taxon>
    </lineage>
</organism>
<dbReference type="PANTHER" id="PTHR46608">
    <property type="entry name" value="T-CELL IMMUNOGLOBULIN AND MUCIN DOMAIN-CONTAINING PROTEIN 4"/>
    <property type="match status" value="1"/>
</dbReference>
<dbReference type="InterPro" id="IPR013783">
    <property type="entry name" value="Ig-like_fold"/>
</dbReference>
<dbReference type="GO" id="GO:0060097">
    <property type="term" value="P:cytoskeletal rearrangement involved in phagocytosis, engulfment"/>
    <property type="evidence" value="ECO:0007669"/>
    <property type="project" value="TreeGrafter"/>
</dbReference>
<dbReference type="GO" id="GO:0043277">
    <property type="term" value="P:apoptotic cell clearance"/>
    <property type="evidence" value="ECO:0007669"/>
    <property type="project" value="TreeGrafter"/>
</dbReference>
<feature type="signal peptide" evidence="11">
    <location>
        <begin position="1"/>
        <end position="15"/>
    </location>
</feature>
<evidence type="ECO:0000313" key="14">
    <source>
        <dbReference type="EMBL" id="KAK2849250.1"/>
    </source>
</evidence>
<dbReference type="SMART" id="SM00409">
    <property type="entry name" value="IG"/>
    <property type="match status" value="2"/>
</dbReference>
<dbReference type="GO" id="GO:0016020">
    <property type="term" value="C:membrane"/>
    <property type="evidence" value="ECO:0007669"/>
    <property type="project" value="UniProtKB-SubCell"/>
</dbReference>
<evidence type="ECO:0000256" key="4">
    <source>
        <dbReference type="ARBA" id="ARBA00022737"/>
    </source>
</evidence>
<dbReference type="InterPro" id="IPR036116">
    <property type="entry name" value="FN3_sf"/>
</dbReference>
<sequence length="583" mass="65030">MRGLCYFFLLTQVHSSTISVTGRVGQNVTLPCSYDISTQGLLSFCWGRDEVPLSKCSNTILSSEDGDIQFRQSSRYQVLEEKKGNVSLTIVNAQLTDAGVYGCRIEIPGLFNDHKFNTHLVMEAAFFTEKPPTYTPEHLEIGETTLPIIARVLPEEKSKTFLGAGNIARAAAIFFSTVTIILVFIFRRRFWPERPHQHLQTPTAENIYESVPGPDTRNQNQVTAFQTAEVLCVSLLPFLLCQLLGYVSAESVVASAGENVTLPCNYDAQEHGRHPVCWGRGAQFHWDCADKVIQSDKTSVTSRMSERYLLLGDLDQGDVSLSIIGVEERDSGTYSCRVEIPGWFNDLTHEMTLTVMPAPPEPLLIETREVQKRSITVHWTLVFDGGRPVTSYRIYLKPTSGSWDTAVTTRLSNPELTQVTFVDLRPATTYNLRIFAVNSVGVSESSNVLTVTTKEAAPGGPPQDTQLEALSSHSIKVTWKPPRADLINGVLRSYSISYRGCDPVGRVFKKWQHQSVTATQQLESIILTNLRPSTMYKVLIRAKTNAGVGLPPLPLSAPLWMRFIQLQRQKLLSLHPPLPPQRH</sequence>
<protein>
    <submittedName>
        <fullName evidence="14">Uncharacterized protein</fullName>
    </submittedName>
</protein>
<evidence type="ECO:0000256" key="3">
    <source>
        <dbReference type="ARBA" id="ARBA00022729"/>
    </source>
</evidence>
<keyword evidence="8" id="KW-0325">Glycoprotein</keyword>
<dbReference type="CDD" id="cd00063">
    <property type="entry name" value="FN3"/>
    <property type="match status" value="2"/>
</dbReference>
<gene>
    <name evidence="14" type="ORF">Q5P01_009084</name>
</gene>
<dbReference type="GO" id="GO:0001786">
    <property type="term" value="F:phosphatidylserine binding"/>
    <property type="evidence" value="ECO:0007669"/>
    <property type="project" value="TreeGrafter"/>
</dbReference>
<feature type="domain" description="Fibronectin type-III" evidence="13">
    <location>
        <begin position="359"/>
        <end position="456"/>
    </location>
</feature>
<proteinExistence type="inferred from homology"/>
<keyword evidence="2" id="KW-0812">Transmembrane</keyword>
<evidence type="ECO:0000256" key="6">
    <source>
        <dbReference type="ARBA" id="ARBA00023136"/>
    </source>
</evidence>
<dbReference type="InterPro" id="IPR013106">
    <property type="entry name" value="Ig_V-set"/>
</dbReference>
<dbReference type="AlphaFoldDB" id="A0AA88N1Y1"/>
<dbReference type="Gene3D" id="2.60.40.10">
    <property type="entry name" value="Immunoglobulins"/>
    <property type="match status" value="4"/>
</dbReference>
<keyword evidence="3 11" id="KW-0732">Signal</keyword>
<evidence type="ECO:0000256" key="9">
    <source>
        <dbReference type="ARBA" id="ARBA00023319"/>
    </source>
</evidence>
<evidence type="ECO:0000256" key="7">
    <source>
        <dbReference type="ARBA" id="ARBA00023157"/>
    </source>
</evidence>
<keyword evidence="15" id="KW-1185">Reference proteome</keyword>
<name>A0AA88N1Y1_CHASR</name>
<keyword evidence="9" id="KW-0393">Immunoglobulin domain</keyword>
<dbReference type="FunFam" id="2.60.40.10:FF:000774">
    <property type="entry name" value="Hepatitis A virus cellular receptor 1"/>
    <property type="match status" value="2"/>
</dbReference>
<dbReference type="SMART" id="SM00060">
    <property type="entry name" value="FN3"/>
    <property type="match status" value="2"/>
</dbReference>
<evidence type="ECO:0000313" key="15">
    <source>
        <dbReference type="Proteomes" id="UP001187415"/>
    </source>
</evidence>
<evidence type="ECO:0000256" key="10">
    <source>
        <dbReference type="ARBA" id="ARBA00038203"/>
    </source>
</evidence>
<evidence type="ECO:0000256" key="1">
    <source>
        <dbReference type="ARBA" id="ARBA00004479"/>
    </source>
</evidence>
<dbReference type="FunFam" id="2.60.40.10:FF:000028">
    <property type="entry name" value="Neuronal cell adhesion molecule"/>
    <property type="match status" value="1"/>
</dbReference>
<dbReference type="InterPro" id="IPR003961">
    <property type="entry name" value="FN3_dom"/>
</dbReference>
<dbReference type="SUPFAM" id="SSF49265">
    <property type="entry name" value="Fibronectin type III"/>
    <property type="match status" value="1"/>
</dbReference>
<dbReference type="Pfam" id="PF00041">
    <property type="entry name" value="fn3"/>
    <property type="match status" value="2"/>
</dbReference>
<dbReference type="Pfam" id="PF07686">
    <property type="entry name" value="V-set"/>
    <property type="match status" value="2"/>
</dbReference>